<evidence type="ECO:0000313" key="1">
    <source>
        <dbReference type="EMBL" id="SVB42562.1"/>
    </source>
</evidence>
<reference evidence="1" key="1">
    <citation type="submission" date="2018-05" db="EMBL/GenBank/DDBJ databases">
        <authorList>
            <person name="Lanie J.A."/>
            <person name="Ng W.-L."/>
            <person name="Kazmierczak K.M."/>
            <person name="Andrzejewski T.M."/>
            <person name="Davidsen T.M."/>
            <person name="Wayne K.J."/>
            <person name="Tettelin H."/>
            <person name="Glass J.I."/>
            <person name="Rusch D."/>
            <person name="Podicherti R."/>
            <person name="Tsui H.-C.T."/>
            <person name="Winkler M.E."/>
        </authorList>
    </citation>
    <scope>NUCLEOTIDE SEQUENCE</scope>
</reference>
<proteinExistence type="predicted"/>
<gene>
    <name evidence="1" type="ORF">METZ01_LOCUS195416</name>
</gene>
<evidence type="ECO:0008006" key="2">
    <source>
        <dbReference type="Google" id="ProtNLM"/>
    </source>
</evidence>
<sequence length="40" mass="4541">AITSKSDCREIAESVNVQRLANNPRQITQDQLVEILMSLR</sequence>
<organism evidence="1">
    <name type="scientific">marine metagenome</name>
    <dbReference type="NCBI Taxonomy" id="408172"/>
    <lineage>
        <taxon>unclassified sequences</taxon>
        <taxon>metagenomes</taxon>
        <taxon>ecological metagenomes</taxon>
    </lineage>
</organism>
<feature type="non-terminal residue" evidence="1">
    <location>
        <position position="1"/>
    </location>
</feature>
<name>A0A382DWT9_9ZZZZ</name>
<accession>A0A382DWT9</accession>
<dbReference type="EMBL" id="UINC01041379">
    <property type="protein sequence ID" value="SVB42562.1"/>
    <property type="molecule type" value="Genomic_DNA"/>
</dbReference>
<dbReference type="AlphaFoldDB" id="A0A382DWT9"/>
<protein>
    <recommendedName>
        <fullName evidence="2">Alcohol dehydrogenase iron-type/glycerol dehydrogenase GldA domain-containing protein</fullName>
    </recommendedName>
</protein>